<dbReference type="AlphaFoldDB" id="A0A6S7H756"/>
<name>A0A6S7H756_PARCT</name>
<organism evidence="1 2">
    <name type="scientific">Paramuricea clavata</name>
    <name type="common">Red gorgonian</name>
    <name type="synonym">Violescent sea-whip</name>
    <dbReference type="NCBI Taxonomy" id="317549"/>
    <lineage>
        <taxon>Eukaryota</taxon>
        <taxon>Metazoa</taxon>
        <taxon>Cnidaria</taxon>
        <taxon>Anthozoa</taxon>
        <taxon>Octocorallia</taxon>
        <taxon>Malacalcyonacea</taxon>
        <taxon>Plexauridae</taxon>
        <taxon>Paramuricea</taxon>
    </lineage>
</organism>
<protein>
    <submittedName>
        <fullName evidence="1">Uncharacterized protein</fullName>
    </submittedName>
</protein>
<proteinExistence type="predicted"/>
<dbReference type="EMBL" id="CACRXK020004120">
    <property type="protein sequence ID" value="CAB4001565.1"/>
    <property type="molecule type" value="Genomic_DNA"/>
</dbReference>
<comment type="caution">
    <text evidence="1">The sequence shown here is derived from an EMBL/GenBank/DDBJ whole genome shotgun (WGS) entry which is preliminary data.</text>
</comment>
<dbReference type="Pfam" id="PF00078">
    <property type="entry name" value="RVT_1"/>
    <property type="match status" value="1"/>
</dbReference>
<dbReference type="PANTHER" id="PTHR33332">
    <property type="entry name" value="REVERSE TRANSCRIPTASE DOMAIN-CONTAINING PROTEIN"/>
    <property type="match status" value="1"/>
</dbReference>
<dbReference type="Proteomes" id="UP001152795">
    <property type="component" value="Unassembled WGS sequence"/>
</dbReference>
<reference evidence="1" key="1">
    <citation type="submission" date="2020-04" db="EMBL/GenBank/DDBJ databases">
        <authorList>
            <person name="Alioto T."/>
            <person name="Alioto T."/>
            <person name="Gomez Garrido J."/>
        </authorList>
    </citation>
    <scope>NUCLEOTIDE SEQUENCE</scope>
    <source>
        <strain evidence="1">A484AB</strain>
    </source>
</reference>
<keyword evidence="2" id="KW-1185">Reference proteome</keyword>
<evidence type="ECO:0000313" key="1">
    <source>
        <dbReference type="EMBL" id="CAB4001565.1"/>
    </source>
</evidence>
<dbReference type="InterPro" id="IPR000477">
    <property type="entry name" value="RT_dom"/>
</dbReference>
<accession>A0A6S7H756</accession>
<gene>
    <name evidence="1" type="ORF">PACLA_8A070572</name>
</gene>
<dbReference type="OrthoDB" id="414730at2759"/>
<dbReference type="PROSITE" id="PS50878">
    <property type="entry name" value="RT_POL"/>
    <property type="match status" value="1"/>
</dbReference>
<evidence type="ECO:0000313" key="2">
    <source>
        <dbReference type="Proteomes" id="UP001152795"/>
    </source>
</evidence>
<sequence>MKDENGEVIDETLIPNAFNKYFVELGGKLANKIPQSKILPDSFLSDVHHPANGLPSFQEISENDVLTLLHGLGPNKASGIDGIPQGSGLGPLLFPIYINDLPKCLNAGTKPDMFADDTQIATSSDDIKVITETLNRDLNNVANWLSANKLTLNNSKIEYMIIGSKKRLSQVTADPAISIGNLEINHWA</sequence>